<dbReference type="HOGENOM" id="CLU_027128_6_0_5"/>
<reference evidence="4 5" key="1">
    <citation type="submission" date="2010-10" db="EMBL/GenBank/DDBJ databases">
        <title>Complete sequence of Mesorhizobium opportunistum WSM2075.</title>
        <authorList>
            <consortium name="US DOE Joint Genome Institute"/>
            <person name="Lucas S."/>
            <person name="Copeland A."/>
            <person name="Lapidus A."/>
            <person name="Cheng J.-F."/>
            <person name="Bruce D."/>
            <person name="Goodwin L."/>
            <person name="Pitluck S."/>
            <person name="Chertkov O."/>
            <person name="Misra M."/>
            <person name="Detter J.C."/>
            <person name="Han C."/>
            <person name="Tapia R."/>
            <person name="Land M."/>
            <person name="Hauser L."/>
            <person name="Kyrpides N."/>
            <person name="Ovchinnikova G."/>
            <person name="Mavrommatis K.M."/>
            <person name="Tiwari R.P."/>
            <person name="Howieson J.G."/>
            <person name="O'Hara G.W."/>
            <person name="Nandasena K.G."/>
            <person name="Woyke T."/>
        </authorList>
    </citation>
    <scope>NUCLEOTIDE SEQUENCE [LARGE SCALE GENOMIC DNA]</scope>
    <source>
        <strain evidence="5">LMG 24607 / HAMBI 3007 / WSM2075</strain>
    </source>
</reference>
<evidence type="ECO:0000313" key="5">
    <source>
        <dbReference type="Proteomes" id="UP000001623"/>
    </source>
</evidence>
<dbReference type="Pfam" id="PF13458">
    <property type="entry name" value="Peripla_BP_6"/>
    <property type="match status" value="1"/>
</dbReference>
<dbReference type="PANTHER" id="PTHR47151:SF2">
    <property type="entry name" value="AMINO ACID BINDING PROTEIN"/>
    <property type="match status" value="1"/>
</dbReference>
<dbReference type="EMBL" id="CP002279">
    <property type="protein sequence ID" value="AEH89202.1"/>
    <property type="molecule type" value="Genomic_DNA"/>
</dbReference>
<evidence type="ECO:0000313" key="4">
    <source>
        <dbReference type="EMBL" id="AEH89202.1"/>
    </source>
</evidence>
<evidence type="ECO:0000259" key="3">
    <source>
        <dbReference type="Pfam" id="PF13458"/>
    </source>
</evidence>
<accession>F7YG90</accession>
<organism evidence="4 5">
    <name type="scientific">Mesorhizobium opportunistum (strain LMG 24607 / HAMBI 3007 / WSM2075)</name>
    <dbReference type="NCBI Taxonomy" id="536019"/>
    <lineage>
        <taxon>Bacteria</taxon>
        <taxon>Pseudomonadati</taxon>
        <taxon>Pseudomonadota</taxon>
        <taxon>Alphaproteobacteria</taxon>
        <taxon>Hyphomicrobiales</taxon>
        <taxon>Phyllobacteriaceae</taxon>
        <taxon>Mesorhizobium</taxon>
    </lineage>
</organism>
<gene>
    <name evidence="4" type="ordered locus">Mesop_4782</name>
</gene>
<dbReference type="eggNOG" id="COG0683">
    <property type="taxonomic scope" value="Bacteria"/>
</dbReference>
<feature type="domain" description="Leucine-binding protein" evidence="3">
    <location>
        <begin position="67"/>
        <end position="388"/>
    </location>
</feature>
<sequence>MPQAKCLAHIAKFACCTKAGQPLGLGGSWCLRDVAGLEEHFGRMRSRATISAALAWLLLAGAANAQTLTIGVAAPLSGPSAILGKQVEAGAGLAAEANGVELKTVDDACTADGGAAAARDFVAAKVNIVVGFLCTDAIEAAMPILRDANIAVITVGVRTESLTDRRAKTGWPVYRLGPRGDDERNAVASTLTHLWQNELFAIIDDGTIYGREMAETFRAAAEQAALKPVFVDTFRPQLDNQIGLIGRLKKAGATHVFAGGDGDDIAIMGRDAAQLQAGIVFAGGENLRTPPGDVPYATGTLMIAPPEWADVADPKVLESFAAQKIVPDGYTVPAYAAIEIAKSAAALSSGMPLTEVLTGHDFTTAIGPIRFDAKGDLSQSPYRVFRFDGTRFVPLEGN</sequence>
<comment type="similarity">
    <text evidence="1">Belongs to the leucine-binding protein family.</text>
</comment>
<protein>
    <submittedName>
        <fullName evidence="4">Extracellular ligand-binding receptor</fullName>
    </submittedName>
</protein>
<dbReference type="KEGG" id="mop:Mesop_4782"/>
<proteinExistence type="inferred from homology"/>
<evidence type="ECO:0000256" key="1">
    <source>
        <dbReference type="ARBA" id="ARBA00010062"/>
    </source>
</evidence>
<keyword evidence="2" id="KW-0732">Signal</keyword>
<evidence type="ECO:0000256" key="2">
    <source>
        <dbReference type="ARBA" id="ARBA00022729"/>
    </source>
</evidence>
<dbReference type="InterPro" id="IPR028082">
    <property type="entry name" value="Peripla_BP_I"/>
</dbReference>
<dbReference type="Gene3D" id="3.40.50.2300">
    <property type="match status" value="2"/>
</dbReference>
<keyword evidence="4" id="KW-0675">Receptor</keyword>
<dbReference type="Proteomes" id="UP000001623">
    <property type="component" value="Chromosome"/>
</dbReference>
<dbReference type="AlphaFoldDB" id="F7YG90"/>
<dbReference type="PANTHER" id="PTHR47151">
    <property type="entry name" value="LEU/ILE/VAL-BINDING ABC TRANSPORTER SUBUNIT"/>
    <property type="match status" value="1"/>
</dbReference>
<dbReference type="CDD" id="cd06342">
    <property type="entry name" value="PBP1_ABC_LIVBP-like"/>
    <property type="match status" value="1"/>
</dbReference>
<dbReference type="SUPFAM" id="SSF53822">
    <property type="entry name" value="Periplasmic binding protein-like I"/>
    <property type="match status" value="1"/>
</dbReference>
<dbReference type="STRING" id="536019.Mesop_4782"/>
<dbReference type="InterPro" id="IPR028081">
    <property type="entry name" value="Leu-bd"/>
</dbReference>
<name>F7YG90_MESOW</name>